<feature type="transmembrane region" description="Helical" evidence="1">
    <location>
        <begin position="358"/>
        <end position="376"/>
    </location>
</feature>
<keyword evidence="1" id="KW-1133">Transmembrane helix</keyword>
<dbReference type="InterPro" id="IPR021240">
    <property type="entry name" value="DUF2776"/>
</dbReference>
<feature type="transmembrane region" description="Helical" evidence="1">
    <location>
        <begin position="107"/>
        <end position="128"/>
    </location>
</feature>
<feature type="transmembrane region" description="Helical" evidence="1">
    <location>
        <begin position="187"/>
        <end position="208"/>
    </location>
</feature>
<sequence length="383" mass="41440">MHLSLMISRHCINRLKLSLMHISILAGIPEEFKVNIYIGWLFKLIPLIMGLICIALGGFVLESSGQSEYFVAGHVLISLAAICLALFTTAFIIISQLTRGVNTFYNTLFPIIGYAGSIITMIWGWALLAGNDVMADEFVAGHVIFGVGMIAACVSTVAASSGHFLLIPKNAAGSKSDGTPVQAYSSLIGNCLIAVPVLLTLLGFIWSITLLRSADITPHYVAGHVLLGLTAICACLIGLVATIVHQTRNTFSTKEHWLWCYWVIFLGSITVLQGIYVLVSSDASARLAPGIILICLGMICYSIFSKVWLLALVWRRTCSLANRIPMIPVFTCLFCLFLASFLAEMAQTDMGYFIPSRVLVGLGAVCFTLFSIVSILEAGSAKK</sequence>
<feature type="transmembrane region" description="Helical" evidence="1">
    <location>
        <begin position="140"/>
        <end position="166"/>
    </location>
</feature>
<dbReference type="EMBL" id="AE005174">
    <property type="protein sequence ID" value="AAG58623.1"/>
    <property type="molecule type" value="Genomic_DNA"/>
</dbReference>
<dbReference type="Pfam" id="PF10951">
    <property type="entry name" value="DUF2776"/>
    <property type="match status" value="1"/>
</dbReference>
<feature type="transmembrane region" description="Helical" evidence="1">
    <location>
        <begin position="291"/>
        <end position="314"/>
    </location>
</feature>
<proteinExistence type="predicted"/>
<dbReference type="Proteomes" id="UP000002519">
    <property type="component" value="Chromosome"/>
</dbReference>
<name>A0A0H3JIZ6_ECO57</name>
<keyword evidence="1" id="KW-0472">Membrane</keyword>
<dbReference type="PATRIC" id="fig|386585.9.peg.4556"/>
<dbReference type="PIR" id="C86020">
    <property type="entry name" value="C86020"/>
</dbReference>
<keyword evidence="1" id="KW-0812">Transmembrane</keyword>
<evidence type="ECO:0000313" key="3">
    <source>
        <dbReference type="Proteomes" id="UP000002519"/>
    </source>
</evidence>
<feature type="transmembrane region" description="Helical" evidence="1">
    <location>
        <begin position="256"/>
        <end position="279"/>
    </location>
</feature>
<accession>A0A0H3JIZ6</accession>
<dbReference type="OMA" id="RQIIHTY"/>
<gene>
    <name evidence="2" type="primary">yhiM</name>
    <name evidence="2" type="ordered locus">Z4890</name>
</gene>
<feature type="transmembrane region" description="Helical" evidence="1">
    <location>
        <begin position="220"/>
        <end position="244"/>
    </location>
</feature>
<evidence type="ECO:0000313" key="2">
    <source>
        <dbReference type="EMBL" id="AAG58623.1"/>
    </source>
</evidence>
<evidence type="ECO:0000256" key="1">
    <source>
        <dbReference type="SAM" id="Phobius"/>
    </source>
</evidence>
<organism evidence="2 3">
    <name type="scientific">Escherichia coli O157:H7</name>
    <dbReference type="NCBI Taxonomy" id="83334"/>
    <lineage>
        <taxon>Bacteria</taxon>
        <taxon>Pseudomonadati</taxon>
        <taxon>Pseudomonadota</taxon>
        <taxon>Gammaproteobacteria</taxon>
        <taxon>Enterobacterales</taxon>
        <taxon>Enterobacteriaceae</taxon>
        <taxon>Escherichia</taxon>
    </lineage>
</organism>
<dbReference type="AlphaFoldDB" id="A0A0H3JIZ6"/>
<feature type="transmembrane region" description="Helical" evidence="1">
    <location>
        <begin position="326"/>
        <end position="346"/>
    </location>
</feature>
<feature type="transmembrane region" description="Helical" evidence="1">
    <location>
        <begin position="40"/>
        <end position="61"/>
    </location>
</feature>
<reference evidence="2 3" key="1">
    <citation type="journal article" date="2001" name="Nature">
        <title>Genome sequence of enterohaemorrhagic Escherichia coli O157:H7.</title>
        <authorList>
            <person name="Perna N.T."/>
            <person name="Plunkett G.III."/>
            <person name="Burland V."/>
            <person name="Mau B."/>
            <person name="Glasner J.D."/>
            <person name="Rose D.J."/>
            <person name="Mayhew G.F."/>
            <person name="Evans P.S."/>
            <person name="Gregor J."/>
            <person name="Kirkpatrick H.A."/>
            <person name="Posfai G."/>
            <person name="Hackett J."/>
            <person name="Klink S."/>
            <person name="Boutin A."/>
            <person name="Shao Y."/>
            <person name="Miller L."/>
            <person name="Grotbeck E.J."/>
            <person name="Davis N.W."/>
            <person name="Lim A."/>
            <person name="Dimalanta E."/>
            <person name="Potamousis K."/>
            <person name="Apodaca J."/>
            <person name="Anantharaman T.S."/>
            <person name="Lin J."/>
            <person name="Yen G."/>
            <person name="Schwartz D.C."/>
            <person name="Welch R.A."/>
            <person name="Blattner F.R."/>
        </authorList>
    </citation>
    <scope>NUCLEOTIDE SEQUENCE [LARGE SCALE GENOMIC DNA]</scope>
    <source>
        <strain evidence="3">O157:H7 / EDL933 / ATCC 700927 / EHEC</strain>
    </source>
</reference>
<dbReference type="PIR" id="C91174">
    <property type="entry name" value="C91174"/>
</dbReference>
<protein>
    <submittedName>
        <fullName evidence="2">Uncharacterized protein</fullName>
    </submittedName>
</protein>
<dbReference type="KEGG" id="ece:Z4890"/>
<feature type="transmembrane region" description="Helical" evidence="1">
    <location>
        <begin position="73"/>
        <end position="95"/>
    </location>
</feature>